<evidence type="ECO:0000259" key="6">
    <source>
        <dbReference type="Pfam" id="PF04138"/>
    </source>
</evidence>
<evidence type="ECO:0000313" key="8">
    <source>
        <dbReference type="Proteomes" id="UP000218022"/>
    </source>
</evidence>
<keyword evidence="4 5" id="KW-0472">Membrane</keyword>
<dbReference type="GO" id="GO:0016020">
    <property type="term" value="C:membrane"/>
    <property type="evidence" value="ECO:0007669"/>
    <property type="project" value="UniProtKB-SubCell"/>
</dbReference>
<dbReference type="EMBL" id="MTZV01000004">
    <property type="protein sequence ID" value="PCE25223.1"/>
    <property type="molecule type" value="Genomic_DNA"/>
</dbReference>
<dbReference type="Pfam" id="PF04138">
    <property type="entry name" value="GtrA_DPMS_TM"/>
    <property type="match status" value="1"/>
</dbReference>
<comment type="caution">
    <text evidence="7">The sequence shown here is derived from an EMBL/GenBank/DDBJ whole genome shotgun (WGS) entry which is preliminary data.</text>
</comment>
<feature type="transmembrane region" description="Helical" evidence="5">
    <location>
        <begin position="12"/>
        <end position="32"/>
    </location>
</feature>
<evidence type="ECO:0000256" key="2">
    <source>
        <dbReference type="ARBA" id="ARBA00022692"/>
    </source>
</evidence>
<evidence type="ECO:0000256" key="3">
    <source>
        <dbReference type="ARBA" id="ARBA00022989"/>
    </source>
</evidence>
<feature type="transmembrane region" description="Helical" evidence="5">
    <location>
        <begin position="117"/>
        <end position="134"/>
    </location>
</feature>
<dbReference type="GO" id="GO:0000271">
    <property type="term" value="P:polysaccharide biosynthetic process"/>
    <property type="evidence" value="ECO:0007669"/>
    <property type="project" value="InterPro"/>
</dbReference>
<gene>
    <name evidence="7" type="ORF">BWP39_11910</name>
</gene>
<dbReference type="InterPro" id="IPR007267">
    <property type="entry name" value="GtrA_DPMS_TM"/>
</dbReference>
<name>A0A2A4EUC8_9BURK</name>
<feature type="domain" description="GtrA/DPMS transmembrane" evidence="6">
    <location>
        <begin position="20"/>
        <end position="139"/>
    </location>
</feature>
<dbReference type="OrthoDB" id="7060875at2"/>
<keyword evidence="2 5" id="KW-0812">Transmembrane</keyword>
<dbReference type="Proteomes" id="UP000218022">
    <property type="component" value="Unassembled WGS sequence"/>
</dbReference>
<dbReference type="RefSeq" id="WP_096720365.1">
    <property type="nucleotide sequence ID" value="NZ_MTZV01000004.1"/>
</dbReference>
<keyword evidence="3 5" id="KW-1133">Transmembrane helix</keyword>
<proteinExistence type="predicted"/>
<dbReference type="AlphaFoldDB" id="A0A2A4EUC8"/>
<evidence type="ECO:0000256" key="1">
    <source>
        <dbReference type="ARBA" id="ARBA00004141"/>
    </source>
</evidence>
<evidence type="ECO:0000256" key="5">
    <source>
        <dbReference type="SAM" id="Phobius"/>
    </source>
</evidence>
<comment type="subcellular location">
    <subcellularLocation>
        <location evidence="1">Membrane</location>
        <topology evidence="1">Multi-pass membrane protein</topology>
    </subcellularLocation>
</comment>
<reference evidence="7 8" key="1">
    <citation type="submission" date="2017-01" db="EMBL/GenBank/DDBJ databases">
        <title>Whole-Genome Shotgun Sequencing of Two beta-Proteobacterial Species in Search of the Bulgecin Biosynthetic Cluster.</title>
        <authorList>
            <person name="Horsman M.E."/>
            <person name="Marous D.R."/>
            <person name="Li R."/>
            <person name="Oliver R.A."/>
            <person name="Byun B."/>
            <person name="Emrich S.J."/>
            <person name="Boggess B."/>
            <person name="Townsend C.A."/>
            <person name="Mobashery S."/>
        </authorList>
    </citation>
    <scope>NUCLEOTIDE SEQUENCE [LARGE SCALE GENOMIC DNA]</scope>
    <source>
        <strain evidence="7 8">ATCC 31363</strain>
    </source>
</reference>
<evidence type="ECO:0000313" key="7">
    <source>
        <dbReference type="EMBL" id="PCE25223.1"/>
    </source>
</evidence>
<feature type="transmembrane region" description="Helical" evidence="5">
    <location>
        <begin position="44"/>
        <end position="67"/>
    </location>
</feature>
<evidence type="ECO:0000256" key="4">
    <source>
        <dbReference type="ARBA" id="ARBA00023136"/>
    </source>
</evidence>
<feature type="transmembrane region" description="Helical" evidence="5">
    <location>
        <begin position="79"/>
        <end position="105"/>
    </location>
</feature>
<protein>
    <recommendedName>
        <fullName evidence="6">GtrA/DPMS transmembrane domain-containing protein</fullName>
    </recommendedName>
</protein>
<sequence length="141" mass="15758">MTRAQAGAKRTFVSTNFLLFLLTGGFAAAVNWGSRIVYNVWMPFTAAIVVAYITGMITAFVLVKLFVFTKSTQSTGRSIFFFSLVNLVAVAQTWVVSVGLAYYVFPSIGFNWHTRDIAHLFGVVVPVFTSYVGHKRWSFKH</sequence>
<accession>A0A2A4EUC8</accession>
<organism evidence="7 8">
    <name type="scientific">Paraburkholderia acidicola</name>
    <dbReference type="NCBI Taxonomy" id="1912599"/>
    <lineage>
        <taxon>Bacteria</taxon>
        <taxon>Pseudomonadati</taxon>
        <taxon>Pseudomonadota</taxon>
        <taxon>Betaproteobacteria</taxon>
        <taxon>Burkholderiales</taxon>
        <taxon>Burkholderiaceae</taxon>
        <taxon>Paraburkholderia</taxon>
    </lineage>
</organism>